<evidence type="ECO:0000256" key="2">
    <source>
        <dbReference type="ARBA" id="ARBA00022695"/>
    </source>
</evidence>
<dbReference type="InterPro" id="IPR043502">
    <property type="entry name" value="DNA/RNA_pol_sf"/>
</dbReference>
<keyword evidence="3" id="KW-0540">Nuclease</keyword>
<evidence type="ECO:0000259" key="7">
    <source>
        <dbReference type="Pfam" id="PF17917"/>
    </source>
</evidence>
<evidence type="ECO:0000256" key="5">
    <source>
        <dbReference type="ARBA" id="ARBA00022801"/>
    </source>
</evidence>
<evidence type="ECO:0000313" key="9">
    <source>
        <dbReference type="Proteomes" id="UP000499080"/>
    </source>
</evidence>
<dbReference type="Pfam" id="PF17917">
    <property type="entry name" value="RT_RNaseH"/>
    <property type="match status" value="1"/>
</dbReference>
<dbReference type="GO" id="GO:0004519">
    <property type="term" value="F:endonuclease activity"/>
    <property type="evidence" value="ECO:0007669"/>
    <property type="project" value="UniProtKB-KW"/>
</dbReference>
<dbReference type="AlphaFoldDB" id="A0A4Y2J6N5"/>
<dbReference type="CDD" id="cd09274">
    <property type="entry name" value="RNase_HI_RT_Ty3"/>
    <property type="match status" value="1"/>
</dbReference>
<dbReference type="InterPro" id="IPR043128">
    <property type="entry name" value="Rev_trsase/Diguanyl_cyclase"/>
</dbReference>
<dbReference type="GO" id="GO:0016787">
    <property type="term" value="F:hydrolase activity"/>
    <property type="evidence" value="ECO:0007669"/>
    <property type="project" value="UniProtKB-KW"/>
</dbReference>
<reference evidence="8 9" key="1">
    <citation type="journal article" date="2019" name="Sci. Rep.">
        <title>Orb-weaving spider Araneus ventricosus genome elucidates the spidroin gene catalogue.</title>
        <authorList>
            <person name="Kono N."/>
            <person name="Nakamura H."/>
            <person name="Ohtoshi R."/>
            <person name="Moran D.A.P."/>
            <person name="Shinohara A."/>
            <person name="Yoshida Y."/>
            <person name="Fujiwara M."/>
            <person name="Mori M."/>
            <person name="Tomita M."/>
            <person name="Arakawa K."/>
        </authorList>
    </citation>
    <scope>NUCLEOTIDE SEQUENCE [LARGE SCALE GENOMIC DNA]</scope>
</reference>
<keyword evidence="5" id="KW-0378">Hydrolase</keyword>
<dbReference type="SUPFAM" id="SSF56672">
    <property type="entry name" value="DNA/RNA polymerases"/>
    <property type="match status" value="1"/>
</dbReference>
<dbReference type="OrthoDB" id="3037028at2759"/>
<proteinExistence type="predicted"/>
<dbReference type="InterPro" id="IPR050951">
    <property type="entry name" value="Retrovirus_Pol_polyprotein"/>
</dbReference>
<accession>A0A4Y2J6N5</accession>
<dbReference type="EMBL" id="BGPR01003261">
    <property type="protein sequence ID" value="GBM85797.1"/>
    <property type="molecule type" value="Genomic_DNA"/>
</dbReference>
<dbReference type="PANTHER" id="PTHR37984:SF9">
    <property type="entry name" value="INTEGRASE CATALYTIC DOMAIN-CONTAINING PROTEIN"/>
    <property type="match status" value="1"/>
</dbReference>
<name>A0A4Y2J6N5_ARAVE</name>
<dbReference type="GO" id="GO:0003964">
    <property type="term" value="F:RNA-directed DNA polymerase activity"/>
    <property type="evidence" value="ECO:0007669"/>
    <property type="project" value="UniProtKB-KW"/>
</dbReference>
<evidence type="ECO:0000256" key="6">
    <source>
        <dbReference type="ARBA" id="ARBA00022918"/>
    </source>
</evidence>
<feature type="domain" description="Reverse transcriptase RNase H-like" evidence="7">
    <location>
        <begin position="67"/>
        <end position="139"/>
    </location>
</feature>
<dbReference type="Gene3D" id="3.30.70.270">
    <property type="match status" value="1"/>
</dbReference>
<evidence type="ECO:0000256" key="1">
    <source>
        <dbReference type="ARBA" id="ARBA00022679"/>
    </source>
</evidence>
<comment type="caution">
    <text evidence="8">The sequence shown here is derived from an EMBL/GenBank/DDBJ whole genome shotgun (WGS) entry which is preliminary data.</text>
</comment>
<gene>
    <name evidence="8" type="primary">pol_1636</name>
    <name evidence="8" type="ORF">AVEN_214298_1</name>
</gene>
<dbReference type="InterPro" id="IPR041373">
    <property type="entry name" value="RT_RNaseH"/>
</dbReference>
<keyword evidence="1" id="KW-0808">Transferase</keyword>
<evidence type="ECO:0000256" key="4">
    <source>
        <dbReference type="ARBA" id="ARBA00022759"/>
    </source>
</evidence>
<protein>
    <submittedName>
        <fullName evidence="8">Retrovirus-related Pol polyprotein from transposon 297</fullName>
    </submittedName>
</protein>
<organism evidence="8 9">
    <name type="scientific">Araneus ventricosus</name>
    <name type="common">Orbweaver spider</name>
    <name type="synonym">Epeira ventricosa</name>
    <dbReference type="NCBI Taxonomy" id="182803"/>
    <lineage>
        <taxon>Eukaryota</taxon>
        <taxon>Metazoa</taxon>
        <taxon>Ecdysozoa</taxon>
        <taxon>Arthropoda</taxon>
        <taxon>Chelicerata</taxon>
        <taxon>Arachnida</taxon>
        <taxon>Araneae</taxon>
        <taxon>Araneomorphae</taxon>
        <taxon>Entelegynae</taxon>
        <taxon>Araneoidea</taxon>
        <taxon>Araneidae</taxon>
        <taxon>Araneus</taxon>
    </lineage>
</organism>
<dbReference type="Proteomes" id="UP000499080">
    <property type="component" value="Unassembled WGS sequence"/>
</dbReference>
<keyword evidence="9" id="KW-1185">Reference proteome</keyword>
<keyword evidence="2" id="KW-0548">Nucleotidyltransferase</keyword>
<evidence type="ECO:0000313" key="8">
    <source>
        <dbReference type="EMBL" id="GBM85797.1"/>
    </source>
</evidence>
<dbReference type="PANTHER" id="PTHR37984">
    <property type="entry name" value="PROTEIN CBG26694"/>
    <property type="match status" value="1"/>
</dbReference>
<sequence length="194" mass="22292">MAKYLARKVPNYSDILFPLTSMLRNKVTFVWEATQEEAFQKLKKILSSDPVLIIFNPGKETIFTTDASSTLTPTESRYAQIEKEALAVVWRCEKFRDYLTGIHFKIKTDDKSVIPILSKKNLDGLSPRLQRIKLRMMKFSYTIKHIPGKELFAADALSRNPQKVPYKREELEAEIDAFIQMITSSHSTSSGRLD</sequence>
<evidence type="ECO:0000256" key="3">
    <source>
        <dbReference type="ARBA" id="ARBA00022722"/>
    </source>
</evidence>
<keyword evidence="6" id="KW-0695">RNA-directed DNA polymerase</keyword>
<keyword evidence="4" id="KW-0255">Endonuclease</keyword>